<dbReference type="EMBL" id="GBHO01041899">
    <property type="protein sequence ID" value="JAG01705.1"/>
    <property type="molecule type" value="Transcribed_RNA"/>
</dbReference>
<keyword evidence="1" id="KW-0489">Methyltransferase</keyword>
<feature type="non-terminal residue" evidence="1">
    <location>
        <position position="1"/>
    </location>
</feature>
<name>A0A0A9WA30_LYGHE</name>
<dbReference type="GO" id="GO:0008168">
    <property type="term" value="F:methyltransferase activity"/>
    <property type="evidence" value="ECO:0007669"/>
    <property type="project" value="UniProtKB-KW"/>
</dbReference>
<evidence type="ECO:0000313" key="1">
    <source>
        <dbReference type="EMBL" id="JAG01705.1"/>
    </source>
</evidence>
<proteinExistence type="predicted"/>
<dbReference type="GO" id="GO:0032259">
    <property type="term" value="P:methylation"/>
    <property type="evidence" value="ECO:0007669"/>
    <property type="project" value="UniProtKB-KW"/>
</dbReference>
<reference evidence="1" key="1">
    <citation type="journal article" date="2014" name="PLoS ONE">
        <title>Transcriptome-Based Identification of ABC Transporters in the Western Tarnished Plant Bug Lygus hesperus.</title>
        <authorList>
            <person name="Hull J.J."/>
            <person name="Chaney K."/>
            <person name="Geib S.M."/>
            <person name="Fabrick J.A."/>
            <person name="Brent C.S."/>
            <person name="Walsh D."/>
            <person name="Lavine L.C."/>
        </authorList>
    </citation>
    <scope>NUCLEOTIDE SEQUENCE</scope>
</reference>
<dbReference type="AlphaFoldDB" id="A0A0A9WA30"/>
<accession>A0A0A9WA30</accession>
<gene>
    <name evidence="1" type="ORF">CM83_368</name>
</gene>
<reference evidence="1" key="2">
    <citation type="submission" date="2014-07" db="EMBL/GenBank/DDBJ databases">
        <authorList>
            <person name="Hull J."/>
        </authorList>
    </citation>
    <scope>NUCLEOTIDE SEQUENCE</scope>
</reference>
<organism evidence="1">
    <name type="scientific">Lygus hesperus</name>
    <name type="common">Western plant bug</name>
    <dbReference type="NCBI Taxonomy" id="30085"/>
    <lineage>
        <taxon>Eukaryota</taxon>
        <taxon>Metazoa</taxon>
        <taxon>Ecdysozoa</taxon>
        <taxon>Arthropoda</taxon>
        <taxon>Hexapoda</taxon>
        <taxon>Insecta</taxon>
        <taxon>Pterygota</taxon>
        <taxon>Neoptera</taxon>
        <taxon>Paraneoptera</taxon>
        <taxon>Hemiptera</taxon>
        <taxon>Heteroptera</taxon>
        <taxon>Panheteroptera</taxon>
        <taxon>Cimicomorpha</taxon>
        <taxon>Miridae</taxon>
        <taxon>Mirini</taxon>
        <taxon>Lygus</taxon>
    </lineage>
</organism>
<feature type="non-terminal residue" evidence="1">
    <location>
        <position position="117"/>
    </location>
</feature>
<sequence length="117" mass="13394">APVITRSYQHPMNLPKFGGTPGENIDEFISELRGILRAGPWENREEISFIGSCVKGNARIWWESKVGNFTTSDEAIEALQNYFSRKPAMAREKAKLSKRTQKRMEPLSDYVRETFAI</sequence>
<protein>
    <submittedName>
        <fullName evidence="1">23S rRNA (Uracil(747)-C(5))-methyltransferase</fullName>
    </submittedName>
</protein>
<keyword evidence="1" id="KW-0808">Transferase</keyword>